<name>A0ABY1MHR0_RHORH</name>
<proteinExistence type="predicted"/>
<evidence type="ECO:0000313" key="2">
    <source>
        <dbReference type="Proteomes" id="UP000193566"/>
    </source>
</evidence>
<evidence type="ECO:0000313" key="1">
    <source>
        <dbReference type="EMBL" id="SMG57171.1"/>
    </source>
</evidence>
<keyword evidence="2" id="KW-1185">Reference proteome</keyword>
<comment type="caution">
    <text evidence="1">The sequence shown here is derived from an EMBL/GenBank/DDBJ whole genome shotgun (WGS) entry which is preliminary data.</text>
</comment>
<dbReference type="Proteomes" id="UP000193566">
    <property type="component" value="Unassembled WGS sequence"/>
</dbReference>
<accession>A0ABY1MHR0</accession>
<organism evidence="1 2">
    <name type="scientific">Rhodococcus rhodochrous J3</name>
    <dbReference type="NCBI Taxonomy" id="903528"/>
    <lineage>
        <taxon>Bacteria</taxon>
        <taxon>Bacillati</taxon>
        <taxon>Actinomycetota</taxon>
        <taxon>Actinomycetes</taxon>
        <taxon>Mycobacteriales</taxon>
        <taxon>Nocardiaceae</taxon>
        <taxon>Rhodococcus</taxon>
    </lineage>
</organism>
<protein>
    <recommendedName>
        <fullName evidence="3">Immunity protein 35</fullName>
    </recommendedName>
</protein>
<dbReference type="EMBL" id="FXAV01000023">
    <property type="protein sequence ID" value="SMG57171.1"/>
    <property type="molecule type" value="Genomic_DNA"/>
</dbReference>
<sequence>MRIDRLVLPVSRMVLQRREDGRHLVAAEDALEILYEAEQQGVSIWSEPDYTAVTAFGEVFPGDAPHPTWWAVVGTAAPDTTVHVTVDDERVPDPPVHRLAELWACEWIAHPAVVRVHRSDDHPVSPIRIGRPDFLPPARYPEWEIGR</sequence>
<reference evidence="1 2" key="1">
    <citation type="submission" date="2017-04" db="EMBL/GenBank/DDBJ databases">
        <authorList>
            <person name="Varghese N."/>
            <person name="Submissions S."/>
        </authorList>
    </citation>
    <scope>NUCLEOTIDE SEQUENCE [LARGE SCALE GENOMIC DNA]</scope>
    <source>
        <strain evidence="1 2">J3</strain>
    </source>
</reference>
<gene>
    <name evidence="1" type="ORF">SAMN02745947_04977</name>
</gene>
<evidence type="ECO:0008006" key="3">
    <source>
        <dbReference type="Google" id="ProtNLM"/>
    </source>
</evidence>
<dbReference type="RefSeq" id="WP_085470572.1">
    <property type="nucleotide sequence ID" value="NZ_FXAV01000023.1"/>
</dbReference>